<protein>
    <submittedName>
        <fullName evidence="1">Uncharacterized protein</fullName>
    </submittedName>
</protein>
<keyword evidence="2" id="KW-1185">Reference proteome</keyword>
<sequence>MKKCSLNIEKTILVLSLKFSFALPILSRKGDVGADEGQCKRPKRKSQYSSCSKAGLWEVASKFGYSSEQFGLQISLEKMRMDELEDAKETPEEMPSNFTCAMFETPQAVLKGARHMAAVEILCVHT</sequence>
<dbReference type="EMBL" id="CM045762">
    <property type="protein sequence ID" value="KAI8010100.1"/>
    <property type="molecule type" value="Genomic_DNA"/>
</dbReference>
<reference evidence="1 2" key="1">
    <citation type="journal article" date="2022" name="Plant J.">
        <title>Chromosome-level genome of Camellia lanceoleosa provides a valuable resource for understanding genome evolution and self-incompatibility.</title>
        <authorList>
            <person name="Gong W."/>
            <person name="Xiao S."/>
            <person name="Wang L."/>
            <person name="Liao Z."/>
            <person name="Chang Y."/>
            <person name="Mo W."/>
            <person name="Hu G."/>
            <person name="Li W."/>
            <person name="Zhao G."/>
            <person name="Zhu H."/>
            <person name="Hu X."/>
            <person name="Ji K."/>
            <person name="Xiang X."/>
            <person name="Song Q."/>
            <person name="Yuan D."/>
            <person name="Jin S."/>
            <person name="Zhang L."/>
        </authorList>
    </citation>
    <scope>NUCLEOTIDE SEQUENCE [LARGE SCALE GENOMIC DNA]</scope>
    <source>
        <strain evidence="1">SQ_2022a</strain>
    </source>
</reference>
<evidence type="ECO:0000313" key="1">
    <source>
        <dbReference type="EMBL" id="KAI8010100.1"/>
    </source>
</evidence>
<dbReference type="Proteomes" id="UP001060215">
    <property type="component" value="Chromosome 5"/>
</dbReference>
<accession>A0ACC0HA87</accession>
<organism evidence="1 2">
    <name type="scientific">Camellia lanceoleosa</name>
    <dbReference type="NCBI Taxonomy" id="1840588"/>
    <lineage>
        <taxon>Eukaryota</taxon>
        <taxon>Viridiplantae</taxon>
        <taxon>Streptophyta</taxon>
        <taxon>Embryophyta</taxon>
        <taxon>Tracheophyta</taxon>
        <taxon>Spermatophyta</taxon>
        <taxon>Magnoliopsida</taxon>
        <taxon>eudicotyledons</taxon>
        <taxon>Gunneridae</taxon>
        <taxon>Pentapetalae</taxon>
        <taxon>asterids</taxon>
        <taxon>Ericales</taxon>
        <taxon>Theaceae</taxon>
        <taxon>Camellia</taxon>
    </lineage>
</organism>
<proteinExistence type="predicted"/>
<gene>
    <name evidence="1" type="ORF">LOK49_LG06G01311</name>
</gene>
<name>A0ACC0HA87_9ERIC</name>
<evidence type="ECO:0000313" key="2">
    <source>
        <dbReference type="Proteomes" id="UP001060215"/>
    </source>
</evidence>
<comment type="caution">
    <text evidence="1">The sequence shown here is derived from an EMBL/GenBank/DDBJ whole genome shotgun (WGS) entry which is preliminary data.</text>
</comment>